<proteinExistence type="predicted"/>
<dbReference type="EMBL" id="NKUJ01000020">
    <property type="protein sequence ID" value="RMJ18351.1"/>
    <property type="molecule type" value="Genomic_DNA"/>
</dbReference>
<name>A0A3M2SLB1_9HYPO</name>
<evidence type="ECO:0000256" key="1">
    <source>
        <dbReference type="SAM" id="MobiDB-lite"/>
    </source>
</evidence>
<sequence length="78" mass="8466">MAHNPPSTNTDCVQGEDTMPVENNSMLLPYLYDKTSFSDRLVELTLVDSTTGEGHTNASDCSNVNATQQKKNDKSSGN</sequence>
<dbReference type="OrthoDB" id="5098348at2759"/>
<evidence type="ECO:0000313" key="3">
    <source>
        <dbReference type="Proteomes" id="UP000277212"/>
    </source>
</evidence>
<evidence type="ECO:0000313" key="2">
    <source>
        <dbReference type="EMBL" id="RMJ18351.1"/>
    </source>
</evidence>
<accession>A0A3M2SLB1</accession>
<keyword evidence="3" id="KW-1185">Reference proteome</keyword>
<dbReference type="Proteomes" id="UP000277212">
    <property type="component" value="Unassembled WGS sequence"/>
</dbReference>
<protein>
    <submittedName>
        <fullName evidence="2">Uncharacterized protein</fullName>
    </submittedName>
</protein>
<reference evidence="2 3" key="1">
    <citation type="submission" date="2017-06" db="EMBL/GenBank/DDBJ databases">
        <title>Comparative genomic analysis of Ambrosia Fusariam Clade fungi.</title>
        <authorList>
            <person name="Stajich J.E."/>
            <person name="Carrillo J."/>
            <person name="Kijimoto T."/>
            <person name="Eskalen A."/>
            <person name="O'Donnell K."/>
            <person name="Kasson M."/>
        </authorList>
    </citation>
    <scope>NUCLEOTIDE SEQUENCE [LARGE SCALE GENOMIC DNA]</scope>
    <source>
        <strain evidence="2">UCR3666</strain>
    </source>
</reference>
<feature type="compositionally biased region" description="Polar residues" evidence="1">
    <location>
        <begin position="50"/>
        <end position="69"/>
    </location>
</feature>
<feature type="region of interest" description="Disordered" evidence="1">
    <location>
        <begin position="50"/>
        <end position="78"/>
    </location>
</feature>
<gene>
    <name evidence="2" type="ORF">CDV36_002019</name>
</gene>
<comment type="caution">
    <text evidence="2">The sequence shown here is derived from an EMBL/GenBank/DDBJ whole genome shotgun (WGS) entry which is preliminary data.</text>
</comment>
<organism evidence="2 3">
    <name type="scientific">Fusarium kuroshium</name>
    <dbReference type="NCBI Taxonomy" id="2010991"/>
    <lineage>
        <taxon>Eukaryota</taxon>
        <taxon>Fungi</taxon>
        <taxon>Dikarya</taxon>
        <taxon>Ascomycota</taxon>
        <taxon>Pezizomycotina</taxon>
        <taxon>Sordariomycetes</taxon>
        <taxon>Hypocreomycetidae</taxon>
        <taxon>Hypocreales</taxon>
        <taxon>Nectriaceae</taxon>
        <taxon>Fusarium</taxon>
        <taxon>Fusarium solani species complex</taxon>
    </lineage>
</organism>
<dbReference type="AlphaFoldDB" id="A0A3M2SLB1"/>